<evidence type="ECO:0008006" key="3">
    <source>
        <dbReference type="Google" id="ProtNLM"/>
    </source>
</evidence>
<protein>
    <recommendedName>
        <fullName evidence="3">DUF4393 domain-containing protein</fullName>
    </recommendedName>
</protein>
<accession>A0AAE3H599</accession>
<dbReference type="Proteomes" id="UP001204144">
    <property type="component" value="Unassembled WGS sequence"/>
</dbReference>
<proteinExistence type="predicted"/>
<keyword evidence="2" id="KW-1185">Reference proteome</keyword>
<evidence type="ECO:0000313" key="2">
    <source>
        <dbReference type="Proteomes" id="UP001204144"/>
    </source>
</evidence>
<organism evidence="1 2">
    <name type="scientific">Lacihabitans soyangensis</name>
    <dbReference type="NCBI Taxonomy" id="869394"/>
    <lineage>
        <taxon>Bacteria</taxon>
        <taxon>Pseudomonadati</taxon>
        <taxon>Bacteroidota</taxon>
        <taxon>Cytophagia</taxon>
        <taxon>Cytophagales</taxon>
        <taxon>Leadbetterellaceae</taxon>
        <taxon>Lacihabitans</taxon>
    </lineage>
</organism>
<name>A0AAE3H599_9BACT</name>
<dbReference type="RefSeq" id="WP_255038871.1">
    <property type="nucleotide sequence ID" value="NZ_RJUF01000180.1"/>
</dbReference>
<sequence>MDKKIDNKSSTLEKGLEIAKSFVDKLIMPSIEETGLLMKDHITMWRFKNQVKILNRAKDYCEKHNIEPKKISLKVLSPLLEYSSLEEEEVMQDKWSILLSNLIDSEQNIENHVFPYILSQLSTDEFLPLEIVYDNCSSRRLSLISELEKFKKERIEKDKLIQKQITSLSKDIEEKKQTQGNSWSTGIWELENKKRDVERVLRNLDNEEHKIQYSIKRAEVVYQELFKDFEMSNLTRLGLIKEIREFYAESQTLEIPIEREDGFGNSRSYANVNLDIDMDSTTEFVLTELGELFFKACKEKK</sequence>
<gene>
    <name evidence="1" type="ORF">EGI31_19785</name>
</gene>
<dbReference type="AlphaFoldDB" id="A0AAE3H599"/>
<comment type="caution">
    <text evidence="1">The sequence shown here is derived from an EMBL/GenBank/DDBJ whole genome shotgun (WGS) entry which is preliminary data.</text>
</comment>
<dbReference type="Pfam" id="PF14337">
    <property type="entry name" value="Abi_alpha"/>
    <property type="match status" value="1"/>
</dbReference>
<evidence type="ECO:0000313" key="1">
    <source>
        <dbReference type="EMBL" id="MCP9765182.1"/>
    </source>
</evidence>
<reference evidence="1 2" key="1">
    <citation type="submission" date="2018-11" db="EMBL/GenBank/DDBJ databases">
        <title>Novel bacteria species description.</title>
        <authorList>
            <person name="Han J.-H."/>
        </authorList>
    </citation>
    <scope>NUCLEOTIDE SEQUENCE [LARGE SCALE GENOMIC DNA]</scope>
    <source>
        <strain evidence="1 2">KCTC23259</strain>
    </source>
</reference>
<dbReference type="EMBL" id="RJUF01000180">
    <property type="protein sequence ID" value="MCP9765182.1"/>
    <property type="molecule type" value="Genomic_DNA"/>
</dbReference>
<dbReference type="InterPro" id="IPR025506">
    <property type="entry name" value="Abi_alpha"/>
</dbReference>